<reference evidence="2 3" key="1">
    <citation type="submission" date="2020-07" db="EMBL/GenBank/DDBJ databases">
        <authorList>
            <person name="Criscuolo A."/>
        </authorList>
    </citation>
    <scope>NUCLEOTIDE SEQUENCE [LARGE SCALE GENOMIC DNA]</scope>
    <source>
        <strain evidence="3">CIP 111030</strain>
    </source>
</reference>
<dbReference type="Gene3D" id="3.40.50.720">
    <property type="entry name" value="NAD(P)-binding Rossmann-like Domain"/>
    <property type="match status" value="1"/>
</dbReference>
<organism evidence="2 3">
    <name type="scientific">Phocicoccus schoeneichii</name>
    <dbReference type="NCBI Taxonomy" id="1812261"/>
    <lineage>
        <taxon>Bacteria</taxon>
        <taxon>Bacillati</taxon>
        <taxon>Bacillota</taxon>
        <taxon>Bacilli</taxon>
        <taxon>Bacillales</taxon>
        <taxon>Salinicoccaceae</taxon>
        <taxon>Phocicoccus</taxon>
    </lineage>
</organism>
<dbReference type="PRINTS" id="PR00081">
    <property type="entry name" value="GDHRDH"/>
</dbReference>
<comment type="caution">
    <text evidence="2">The sequence shown here is derived from an EMBL/GenBank/DDBJ whole genome shotgun (WGS) entry which is preliminary data.</text>
</comment>
<dbReference type="EMBL" id="CAJEWE010000010">
    <property type="protein sequence ID" value="CAD2076247.1"/>
    <property type="molecule type" value="Genomic_DNA"/>
</dbReference>
<name>A0A6V7RGP2_9BACL</name>
<evidence type="ECO:0000313" key="2">
    <source>
        <dbReference type="EMBL" id="CAD2076247.1"/>
    </source>
</evidence>
<gene>
    <name evidence="2" type="primary">cpnA</name>
    <name evidence="2" type="ORF">JEOSCH030_01028</name>
</gene>
<dbReference type="SUPFAM" id="SSF51735">
    <property type="entry name" value="NAD(P)-binding Rossmann-fold domains"/>
    <property type="match status" value="1"/>
</dbReference>
<accession>A0A6V7RGP2</accession>
<comment type="similarity">
    <text evidence="1">Belongs to the short-chain dehydrogenases/reductases (SDR) family.</text>
</comment>
<evidence type="ECO:0000313" key="3">
    <source>
        <dbReference type="Proteomes" id="UP000521032"/>
    </source>
</evidence>
<dbReference type="CDD" id="cd05233">
    <property type="entry name" value="SDR_c"/>
    <property type="match status" value="1"/>
</dbReference>
<dbReference type="InterPro" id="IPR036291">
    <property type="entry name" value="NAD(P)-bd_dom_sf"/>
</dbReference>
<dbReference type="AlphaFoldDB" id="A0A6V7RGP2"/>
<dbReference type="Proteomes" id="UP000521032">
    <property type="component" value="Unassembled WGS sequence"/>
</dbReference>
<dbReference type="RefSeq" id="WP_186087173.1">
    <property type="nucleotide sequence ID" value="NZ_BMDB01000001.1"/>
</dbReference>
<keyword evidence="3" id="KW-1185">Reference proteome</keyword>
<dbReference type="Pfam" id="PF13561">
    <property type="entry name" value="adh_short_C2"/>
    <property type="match status" value="1"/>
</dbReference>
<dbReference type="PANTHER" id="PTHR42879">
    <property type="entry name" value="3-OXOACYL-(ACYL-CARRIER-PROTEIN) REDUCTASE"/>
    <property type="match status" value="1"/>
</dbReference>
<dbReference type="InterPro" id="IPR002347">
    <property type="entry name" value="SDR_fam"/>
</dbReference>
<dbReference type="InterPro" id="IPR050259">
    <property type="entry name" value="SDR"/>
</dbReference>
<evidence type="ECO:0000256" key="1">
    <source>
        <dbReference type="ARBA" id="ARBA00006484"/>
    </source>
</evidence>
<dbReference type="PANTHER" id="PTHR42879:SF2">
    <property type="entry name" value="3-OXOACYL-[ACYL-CARRIER-PROTEIN] REDUCTASE FABG"/>
    <property type="match status" value="1"/>
</dbReference>
<proteinExistence type="inferred from homology"/>
<sequence length="228" mass="24960">MSNILIVGATGDIGNAIHEQFSESYIITVSKKRRPLLKSNHHFLDLTKEVNNGDMEEIFAGLTHLDALIYTPGFAQFDMIQDVTMNDIDTQYTLSIKNLVVFIQAALPLLKKSKNGRIIVVTSIWGQVGASCESIYSSMKGAQNTLVKSLAKELALTNVTVNAVAPGVVRGSMTNELSDVDQQILLNELPQNRFIDASEVASLVEFICTESSKSITGEVFNLNGGWYT</sequence>
<protein>
    <submittedName>
        <fullName evidence="2">Cyclopentanol dehydrogenase</fullName>
    </submittedName>
</protein>